<name>A0A085NNE3_9BILA</name>
<evidence type="ECO:0000313" key="2">
    <source>
        <dbReference type="EMBL" id="KFD70989.1"/>
    </source>
</evidence>
<reference evidence="2 3" key="1">
    <citation type="journal article" date="2014" name="Nat. Genet.">
        <title>Genome and transcriptome of the porcine whipworm Trichuris suis.</title>
        <authorList>
            <person name="Jex A.R."/>
            <person name="Nejsum P."/>
            <person name="Schwarz E.M."/>
            <person name="Hu L."/>
            <person name="Young N.D."/>
            <person name="Hall R.S."/>
            <person name="Korhonen P.K."/>
            <person name="Liao S."/>
            <person name="Thamsborg S."/>
            <person name="Xia J."/>
            <person name="Xu P."/>
            <person name="Wang S."/>
            <person name="Scheerlinck J.P."/>
            <person name="Hofmann A."/>
            <person name="Sternberg P.W."/>
            <person name="Wang J."/>
            <person name="Gasser R.B."/>
        </authorList>
    </citation>
    <scope>NUCLEOTIDE SEQUENCE [LARGE SCALE GENOMIC DNA]</scope>
    <source>
        <strain evidence="2">DCEP-RM93F</strain>
        <strain evidence="1">DCEP-RM93M</strain>
    </source>
</reference>
<evidence type="ECO:0000313" key="3">
    <source>
        <dbReference type="Proteomes" id="UP000030764"/>
    </source>
</evidence>
<keyword evidence="3" id="KW-1185">Reference proteome</keyword>
<accession>A0A085NNE3</accession>
<sequence length="74" mass="8154">MDHQWRRQNALEKAAPEGINQRKSRLLPMERHLLVSPLLVAHWGDENTLGGAYGGCQGGFDDALMLSKPVSVAD</sequence>
<proteinExistence type="predicted"/>
<gene>
    <name evidence="1" type="ORF">M513_02566</name>
    <name evidence="2" type="ORF">M514_02566</name>
</gene>
<dbReference type="AlphaFoldDB" id="A0A085NNE3"/>
<dbReference type="EMBL" id="KL367484">
    <property type="protein sequence ID" value="KFD70989.1"/>
    <property type="molecule type" value="Genomic_DNA"/>
</dbReference>
<evidence type="ECO:0000313" key="1">
    <source>
        <dbReference type="EMBL" id="KFD56462.1"/>
    </source>
</evidence>
<dbReference type="Proteomes" id="UP000030758">
    <property type="component" value="Unassembled WGS sequence"/>
</dbReference>
<organism evidence="2">
    <name type="scientific">Trichuris suis</name>
    <name type="common">pig whipworm</name>
    <dbReference type="NCBI Taxonomy" id="68888"/>
    <lineage>
        <taxon>Eukaryota</taxon>
        <taxon>Metazoa</taxon>
        <taxon>Ecdysozoa</taxon>
        <taxon>Nematoda</taxon>
        <taxon>Enoplea</taxon>
        <taxon>Dorylaimia</taxon>
        <taxon>Trichinellida</taxon>
        <taxon>Trichuridae</taxon>
        <taxon>Trichuris</taxon>
    </lineage>
</organism>
<dbReference type="Proteomes" id="UP000030764">
    <property type="component" value="Unassembled WGS sequence"/>
</dbReference>
<dbReference type="EMBL" id="KL363193">
    <property type="protein sequence ID" value="KFD56462.1"/>
    <property type="molecule type" value="Genomic_DNA"/>
</dbReference>
<protein>
    <submittedName>
        <fullName evidence="2">Uncharacterized protein</fullName>
    </submittedName>
</protein>